<name>A0A328ALK5_9CAUL</name>
<reference evidence="2" key="1">
    <citation type="submission" date="2018-05" db="EMBL/GenBank/DDBJ databases">
        <authorList>
            <person name="Li X."/>
        </authorList>
    </citation>
    <scope>NUCLEOTIDE SEQUENCE [LARGE SCALE GENOMIC DNA]</scope>
    <source>
        <strain evidence="2">LX32</strain>
    </source>
</reference>
<evidence type="ECO:0008006" key="3">
    <source>
        <dbReference type="Google" id="ProtNLM"/>
    </source>
</evidence>
<keyword evidence="2" id="KW-1185">Reference proteome</keyword>
<accession>A0A328ALK5</accession>
<dbReference type="EMBL" id="QFYQ01000001">
    <property type="protein sequence ID" value="RAK55802.1"/>
    <property type="molecule type" value="Genomic_DNA"/>
</dbReference>
<evidence type="ECO:0000313" key="2">
    <source>
        <dbReference type="Proteomes" id="UP000249254"/>
    </source>
</evidence>
<proteinExistence type="predicted"/>
<organism evidence="1 2">
    <name type="scientific">Phenylobacterium soli</name>
    <dbReference type="NCBI Taxonomy" id="2170551"/>
    <lineage>
        <taxon>Bacteria</taxon>
        <taxon>Pseudomonadati</taxon>
        <taxon>Pseudomonadota</taxon>
        <taxon>Alphaproteobacteria</taxon>
        <taxon>Caulobacterales</taxon>
        <taxon>Caulobacteraceae</taxon>
        <taxon>Phenylobacterium</taxon>
    </lineage>
</organism>
<comment type="caution">
    <text evidence="1">The sequence shown here is derived from an EMBL/GenBank/DDBJ whole genome shotgun (WGS) entry which is preliminary data.</text>
</comment>
<protein>
    <recommendedName>
        <fullName evidence="3">DUF2188 domain-containing protein</fullName>
    </recommendedName>
</protein>
<dbReference type="Proteomes" id="UP000249254">
    <property type="component" value="Unassembled WGS sequence"/>
</dbReference>
<sequence length="86" mass="9948">MAETTITYRVVKEPYGWAVRMQNGLMSPFRSQKRATGHAQRLAEIERAMGRAAIVVIDQAWPTDSPAWRRSPRRPQLHWLLARATF</sequence>
<dbReference type="AlphaFoldDB" id="A0A328ALK5"/>
<evidence type="ECO:0000313" key="1">
    <source>
        <dbReference type="EMBL" id="RAK55802.1"/>
    </source>
</evidence>
<dbReference type="RefSeq" id="WP_111529550.1">
    <property type="nucleotide sequence ID" value="NZ_JBHRSG010000003.1"/>
</dbReference>
<gene>
    <name evidence="1" type="ORF">DJ017_15430</name>
</gene>